<protein>
    <submittedName>
        <fullName evidence="1">Bacteriophage protein gp37</fullName>
    </submittedName>
</protein>
<proteinExistence type="predicted"/>
<dbReference type="OrthoDB" id="9787478at2"/>
<dbReference type="Pfam" id="PF07505">
    <property type="entry name" value="DUF5131"/>
    <property type="match status" value="1"/>
</dbReference>
<gene>
    <name evidence="1" type="ORF">Gocc_3101</name>
</gene>
<reference evidence="2" key="2">
    <citation type="journal article" date="2019" name="MicrobiologyOpen">
        <title>High-quality draft genome sequence of Gaiella occulta isolated from a 150 meter deep mineral water borehole and comparison with the genome sequences of other deep-branching lineages of the phylum Actinobacteria.</title>
        <authorList>
            <person name="Severino R."/>
            <person name="Froufe H.J.C."/>
            <person name="Barroso C."/>
            <person name="Albuquerque L."/>
            <person name="Lobo-da-Cunha A."/>
            <person name="da Costa M.S."/>
            <person name="Egas C."/>
        </authorList>
    </citation>
    <scope>NUCLEOTIDE SEQUENCE [LARGE SCALE GENOMIC DNA]</scope>
    <source>
        <strain evidence="2">F2-233</strain>
    </source>
</reference>
<reference evidence="1 2" key="1">
    <citation type="submission" date="2018-07" db="EMBL/GenBank/DDBJ databases">
        <title>High-quality-draft genome sequence of Gaiella occulta.</title>
        <authorList>
            <person name="Severino R."/>
            <person name="Froufe H.J.C."/>
            <person name="Rainey F.A."/>
            <person name="Barroso C."/>
            <person name="Albuquerque L."/>
            <person name="Lobo-Da-Cunha A."/>
            <person name="Da Costa M.S."/>
            <person name="Egas C."/>
        </authorList>
    </citation>
    <scope>NUCLEOTIDE SEQUENCE [LARGE SCALE GENOMIC DNA]</scope>
    <source>
        <strain evidence="1 2">F2-233</strain>
    </source>
</reference>
<dbReference type="RefSeq" id="WP_114797482.1">
    <property type="nucleotide sequence ID" value="NZ_QQZY01000019.1"/>
</dbReference>
<dbReference type="AlphaFoldDB" id="A0A7M2YSM3"/>
<accession>A0A7M2YSM3</accession>
<name>A0A7M2YSM3_9ACTN</name>
<comment type="caution">
    <text evidence="1">The sequence shown here is derived from an EMBL/GenBank/DDBJ whole genome shotgun (WGS) entry which is preliminary data.</text>
</comment>
<evidence type="ECO:0000313" key="1">
    <source>
        <dbReference type="EMBL" id="RDI73173.1"/>
    </source>
</evidence>
<dbReference type="Proteomes" id="UP000254134">
    <property type="component" value="Unassembled WGS sequence"/>
</dbReference>
<keyword evidence="2" id="KW-1185">Reference proteome</keyword>
<evidence type="ECO:0000313" key="2">
    <source>
        <dbReference type="Proteomes" id="UP000254134"/>
    </source>
</evidence>
<dbReference type="InterPro" id="IPR011101">
    <property type="entry name" value="DUF5131"/>
</dbReference>
<organism evidence="1 2">
    <name type="scientific">Gaiella occulta</name>
    <dbReference type="NCBI Taxonomy" id="1002870"/>
    <lineage>
        <taxon>Bacteria</taxon>
        <taxon>Bacillati</taxon>
        <taxon>Actinomycetota</taxon>
        <taxon>Thermoleophilia</taxon>
        <taxon>Gaiellales</taxon>
        <taxon>Gaiellaceae</taxon>
        <taxon>Gaiella</taxon>
    </lineage>
</organism>
<dbReference type="EMBL" id="QQZY01000019">
    <property type="protein sequence ID" value="RDI73173.1"/>
    <property type="molecule type" value="Genomic_DNA"/>
</dbReference>
<sequence>MADRSAIEWTEATWNPVSGCSKVSPGCAHCYAETISLRFRHSLKPWTPENAKENVRLHEGRIDQPLRWRRPRLVFVNSMSDLFHEEVPFEFVDRVWNVMTEASHHTFQVLTKRPEIASKWATHYLAEHGSLGANVWLGVSIENSRYTFRADVLRTIPATVHFISAEPLLGSLYASGTNRRPLDLTGIDWLIAGGESGARSRPVDVRWVRELRDGCRDAGVAFFFKQWGGRTAKAGGRELDGRIFDEMPRAATG</sequence>